<protein>
    <submittedName>
        <fullName evidence="1">Uncharacterized protein</fullName>
    </submittedName>
</protein>
<reference evidence="1" key="1">
    <citation type="submission" date="2022-11" db="EMBL/GenBank/DDBJ databases">
        <authorList>
            <person name="Scott C."/>
            <person name="Bruce N."/>
        </authorList>
    </citation>
    <scope>NUCLEOTIDE SEQUENCE</scope>
</reference>
<dbReference type="EMBL" id="CALLCH030000018">
    <property type="protein sequence ID" value="CAI4218913.1"/>
    <property type="molecule type" value="Genomic_DNA"/>
</dbReference>
<comment type="caution">
    <text evidence="1">The sequence shown here is derived from an EMBL/GenBank/DDBJ whole genome shotgun (WGS) entry which is preliminary data.</text>
</comment>
<evidence type="ECO:0000313" key="1">
    <source>
        <dbReference type="EMBL" id="CAI4218913.1"/>
    </source>
</evidence>
<dbReference type="AlphaFoldDB" id="A0A9P1HAA0"/>
<organism evidence="1 2">
    <name type="scientific">Parascedosporium putredinis</name>
    <dbReference type="NCBI Taxonomy" id="1442378"/>
    <lineage>
        <taxon>Eukaryota</taxon>
        <taxon>Fungi</taxon>
        <taxon>Dikarya</taxon>
        <taxon>Ascomycota</taxon>
        <taxon>Pezizomycotina</taxon>
        <taxon>Sordariomycetes</taxon>
        <taxon>Hypocreomycetidae</taxon>
        <taxon>Microascales</taxon>
        <taxon>Microascaceae</taxon>
        <taxon>Parascedosporium</taxon>
    </lineage>
</organism>
<evidence type="ECO:0000313" key="2">
    <source>
        <dbReference type="Proteomes" id="UP000838763"/>
    </source>
</evidence>
<sequence length="479" mass="49764">MKNRLQHARQLGRTLIHAGEHLIGAPRDEAIRPNEDRARLLDAADLFPRKVKVLPVLAEADRVGVEGHAELGRDLLGRLLPRLAADAGKEDEATVAGKVDGRGGGLGHGAVEPDVGQARARVRVGLVVEDGVLGGAAGEGPGLRFVGVVHGGAGVVLVHLHAEAVELVRGALDGLAELSAALWPAGLAVDALALGEVGGQGADGLPYVEVVAEGLVGAGDDAVADGLPLRAVGVEEGGRGEPLVYVGDFPCEVEGVLDAGVGAEAVHGWMAVDGVTEAEASASVSRWMIDLNKFDLHVVSDRVGLRYGLVDEPLGHVENLGGRIVADKLAHPLEVLLISRLHIGIGIPVREEDKHPLVPRLDHAHDAHPAKVRVRLVGLHDPVQVSAARVHEVGQVGLDEHVDGEALAGLAVEREVDLLDDLALGAVRAKEVLCADPVRGARHLVAHGDGDALRLRVLGEGLQRGVEADLEAVQGGVPD</sequence>
<dbReference type="Proteomes" id="UP000838763">
    <property type="component" value="Unassembled WGS sequence"/>
</dbReference>
<accession>A0A9P1HAA0</accession>
<keyword evidence="2" id="KW-1185">Reference proteome</keyword>
<proteinExistence type="predicted"/>
<name>A0A9P1HAA0_9PEZI</name>
<gene>
    <name evidence="1" type="ORF">PPNO1_LOCUS8485</name>
</gene>